<accession>A0AB33V6M3</accession>
<proteinExistence type="predicted"/>
<reference evidence="1" key="1">
    <citation type="submission" date="2023-06" db="EMBL/GenBank/DDBJ databases">
        <authorList>
            <person name="Mercer L.K."/>
            <person name="Harding E.F."/>
            <person name="Sridhar T."/>
            <person name="White P.A."/>
        </authorList>
    </citation>
    <scope>NUCLEOTIDE SEQUENCE</scope>
</reference>
<reference evidence="1" key="2">
    <citation type="journal article" date="2024" name="Virology">
        <title>Novel viruses discovered in metatranscriptomic analysis of farmed barramundi in Asia and Australia.</title>
        <authorList>
            <person name="Mercer L.K."/>
            <person name="Harding E.F."/>
            <person name="Sridhar T."/>
            <person name="White P.A."/>
        </authorList>
    </citation>
    <scope>NUCLEOTIDE SEQUENCE</scope>
</reference>
<protein>
    <submittedName>
        <fullName evidence="1">ORF61</fullName>
    </submittedName>
</protein>
<evidence type="ECO:0000313" key="1">
    <source>
        <dbReference type="EMBL" id="DBA59425.1"/>
    </source>
</evidence>
<organism evidence="1">
    <name type="scientific">Latid herpesvirus 1</name>
    <dbReference type="NCBI Taxonomy" id="3096545"/>
    <lineage>
        <taxon>Viruses</taxon>
        <taxon>Duplodnaviria</taxon>
        <taxon>Heunggongvirae</taxon>
        <taxon>Peploviricota</taxon>
        <taxon>Herviviricetes</taxon>
        <taxon>Herpesvirales</taxon>
    </lineage>
</organism>
<sequence length="325" mass="36899">MTTLFKVESALTVAKSFETENILPEKIYFRGCVHKASPMIRDEEPFNEILLLQDELCAFGACLGYFIRVARETGTFLFSPWLTETGVVIIRDPLMEYAMRIYRAITITLTDPGRGYPLCYLKNHINNMSQFSISLPSIYYRGPRPEAGLFEGTLHQLFMFVDGLEELPGEDGLKARHADTYGKERVKLEDLVNDFPLFFNYKPPNPTFPHTFKDPDRVFLFQQPSGLFEPRPAARVDRVWGGVWPEVAELYSASVHHVLEVTRPEDAEALGDFICCKTGFRGSRASTAVSLLPPDEDLLDAVRFARLVERTRGVSLLCCALSFFF</sequence>
<name>A0AB33V6M3_9VIRU</name>
<dbReference type="EMBL" id="BK064844">
    <property type="protein sequence ID" value="DBA59425.1"/>
    <property type="molecule type" value="Genomic_DNA"/>
</dbReference>